<dbReference type="Gene3D" id="3.30.1380.10">
    <property type="match status" value="1"/>
</dbReference>
<proteinExistence type="predicted"/>
<sequence length="168" mass="19460">MQPDPDLIRIARNFTLAEVLRSREHPELQVPPDKLVGQEIVNFMRLTHEFLQPARDRLGHAFIVTSWLRSEALDLAVGGTSKLKRHLAGLGVDFYVHDIPAQIMLREIARHPEGLMWDRLCLYSQERRFHVDTRPWEEGPPRKLFYIDWIEVSIDKAIQFSTAGSVPL</sequence>
<protein>
    <recommendedName>
        <fullName evidence="1">Peptidase M15A C-terminal domain-containing protein</fullName>
    </recommendedName>
</protein>
<name>A0A0F9IUY8_9ZZZZ</name>
<dbReference type="AlphaFoldDB" id="A0A0F9IUY8"/>
<organism evidence="2">
    <name type="scientific">marine sediment metagenome</name>
    <dbReference type="NCBI Taxonomy" id="412755"/>
    <lineage>
        <taxon>unclassified sequences</taxon>
        <taxon>metagenomes</taxon>
        <taxon>ecological metagenomes</taxon>
    </lineage>
</organism>
<dbReference type="InterPro" id="IPR013230">
    <property type="entry name" value="Peptidase_M15A_C"/>
</dbReference>
<feature type="domain" description="Peptidase M15A C-terminal" evidence="1">
    <location>
        <begin position="46"/>
        <end position="114"/>
    </location>
</feature>
<reference evidence="2" key="1">
    <citation type="journal article" date="2015" name="Nature">
        <title>Complex archaea that bridge the gap between prokaryotes and eukaryotes.</title>
        <authorList>
            <person name="Spang A."/>
            <person name="Saw J.H."/>
            <person name="Jorgensen S.L."/>
            <person name="Zaremba-Niedzwiedzka K."/>
            <person name="Martijn J."/>
            <person name="Lind A.E."/>
            <person name="van Eijk R."/>
            <person name="Schleper C."/>
            <person name="Guy L."/>
            <person name="Ettema T.J."/>
        </authorList>
    </citation>
    <scope>NUCLEOTIDE SEQUENCE</scope>
</reference>
<evidence type="ECO:0000259" key="1">
    <source>
        <dbReference type="Pfam" id="PF08291"/>
    </source>
</evidence>
<dbReference type="Pfam" id="PF08291">
    <property type="entry name" value="Peptidase_M15_3"/>
    <property type="match status" value="1"/>
</dbReference>
<evidence type="ECO:0000313" key="2">
    <source>
        <dbReference type="EMBL" id="KKM23834.1"/>
    </source>
</evidence>
<accession>A0A0F9IUY8</accession>
<dbReference type="SUPFAM" id="SSF55166">
    <property type="entry name" value="Hedgehog/DD-peptidase"/>
    <property type="match status" value="1"/>
</dbReference>
<comment type="caution">
    <text evidence="2">The sequence shown here is derived from an EMBL/GenBank/DDBJ whole genome shotgun (WGS) entry which is preliminary data.</text>
</comment>
<dbReference type="EMBL" id="LAZR01013045">
    <property type="protein sequence ID" value="KKM23834.1"/>
    <property type="molecule type" value="Genomic_DNA"/>
</dbReference>
<gene>
    <name evidence="2" type="ORF">LCGC14_1611200</name>
</gene>
<dbReference type="InterPro" id="IPR009045">
    <property type="entry name" value="Zn_M74/Hedgehog-like"/>
</dbReference>